<dbReference type="GeneID" id="39733752"/>
<dbReference type="GO" id="GO:1902555">
    <property type="term" value="C:endoribonuclease complex"/>
    <property type="evidence" value="ECO:0007669"/>
    <property type="project" value="UniProtKB-ARBA"/>
</dbReference>
<dbReference type="InterPro" id="IPR038085">
    <property type="entry name" value="Rnp2-like_sf"/>
</dbReference>
<keyword evidence="4" id="KW-1185">Reference proteome</keyword>
<dbReference type="GO" id="GO:0008033">
    <property type="term" value="P:tRNA processing"/>
    <property type="evidence" value="ECO:0007669"/>
    <property type="project" value="UniProtKB-KW"/>
</dbReference>
<gene>
    <name evidence="3" type="ORF">PGAL8A_00521900</name>
</gene>
<keyword evidence="2" id="KW-0812">Transmembrane</keyword>
<name>A0A1J1H2B6_PLAGA</name>
<keyword evidence="2" id="KW-0472">Membrane</keyword>
<dbReference type="GO" id="GO:1990904">
    <property type="term" value="C:ribonucleoprotein complex"/>
    <property type="evidence" value="ECO:0007669"/>
    <property type="project" value="UniProtKB-ARBA"/>
</dbReference>
<proteinExistence type="predicted"/>
<evidence type="ECO:0000256" key="2">
    <source>
        <dbReference type="SAM" id="Phobius"/>
    </source>
</evidence>
<dbReference type="OrthoDB" id="370330at2759"/>
<accession>A0A1J1H2B6</accession>
<evidence type="ECO:0000256" key="1">
    <source>
        <dbReference type="ARBA" id="ARBA00022694"/>
    </source>
</evidence>
<protein>
    <submittedName>
        <fullName evidence="3">Uncharacterized protein</fullName>
    </submittedName>
</protein>
<dbReference type="AlphaFoldDB" id="A0A1J1H2B6"/>
<dbReference type="Proteomes" id="UP000220797">
    <property type="component" value="Unassembled WGS sequence"/>
</dbReference>
<dbReference type="RefSeq" id="XP_028530444.1">
    <property type="nucleotide sequence ID" value="XM_028674052.1"/>
</dbReference>
<comment type="caution">
    <text evidence="3">The sequence shown here is derived from an EMBL/GenBank/DDBJ whole genome shotgun (WGS) entry which is preliminary data.</text>
</comment>
<organism evidence="3 4">
    <name type="scientific">Plasmodium gallinaceum</name>
    <dbReference type="NCBI Taxonomy" id="5849"/>
    <lineage>
        <taxon>Eukaryota</taxon>
        <taxon>Sar</taxon>
        <taxon>Alveolata</taxon>
        <taxon>Apicomplexa</taxon>
        <taxon>Aconoidasida</taxon>
        <taxon>Haemosporida</taxon>
        <taxon>Plasmodiidae</taxon>
        <taxon>Plasmodium</taxon>
        <taxon>Plasmodium (Haemamoeba)</taxon>
    </lineage>
</organism>
<reference evidence="3" key="1">
    <citation type="submission" date="2015-04" db="EMBL/GenBank/DDBJ databases">
        <authorList>
            <consortium name="Pathogen Informatics"/>
        </authorList>
    </citation>
    <scope>NUCLEOTIDE SEQUENCE [LARGE SCALE GENOMIC DNA]</scope>
    <source>
        <strain evidence="3">8A</strain>
    </source>
</reference>
<feature type="transmembrane region" description="Helical" evidence="2">
    <location>
        <begin position="60"/>
        <end position="82"/>
    </location>
</feature>
<sequence length="148" mass="17747">MVKKDNIWMLCKLCYKENNEIKNENKEEDIYKILENLNIPLSSFIKEEFDKKAILLFGRIFKSILFSRFYIVFANLKLRIFIIRTSNRYKREVSLLTRFVTICDDIRVKILYSGVTLCKCKRFLKELFIKLKIEDNIPTILKELESCS</sequence>
<evidence type="ECO:0000313" key="3">
    <source>
        <dbReference type="EMBL" id="CRG97643.1"/>
    </source>
</evidence>
<keyword evidence="1" id="KW-0819">tRNA processing</keyword>
<keyword evidence="2" id="KW-1133">Transmembrane helix</keyword>
<dbReference type="EMBL" id="CVMV01000110">
    <property type="protein sequence ID" value="CRG97643.1"/>
    <property type="molecule type" value="Genomic_DNA"/>
</dbReference>
<dbReference type="SUPFAM" id="SSF160350">
    <property type="entry name" value="Rnp2-like"/>
    <property type="match status" value="1"/>
</dbReference>
<evidence type="ECO:0000313" key="4">
    <source>
        <dbReference type="Proteomes" id="UP000220797"/>
    </source>
</evidence>
<dbReference type="VEuPathDB" id="PlasmoDB:PGAL8A_00521900"/>